<comment type="caution">
    <text evidence="3">The sequence shown here is derived from an EMBL/GenBank/DDBJ whole genome shotgun (WGS) entry which is preliminary data.</text>
</comment>
<dbReference type="GO" id="GO:0004061">
    <property type="term" value="F:arylformamidase activity"/>
    <property type="evidence" value="ECO:0007669"/>
    <property type="project" value="TreeGrafter"/>
</dbReference>
<keyword evidence="4" id="KW-1185">Reference proteome</keyword>
<reference evidence="3 4" key="1">
    <citation type="journal article" date="2018" name="Sci. Rep.">
        <title>Comparative analysis of the Pocillopora damicornis genome highlights role of immune system in coral evolution.</title>
        <authorList>
            <person name="Cunning R."/>
            <person name="Bay R.A."/>
            <person name="Gillette P."/>
            <person name="Baker A.C."/>
            <person name="Traylor-Knowles N."/>
        </authorList>
    </citation>
    <scope>NUCLEOTIDE SEQUENCE [LARGE SCALE GENOMIC DNA]</scope>
    <source>
        <strain evidence="3">RSMAS</strain>
        <tissue evidence="3">Whole animal</tissue>
    </source>
</reference>
<feature type="domain" description="BD-FAE-like" evidence="2">
    <location>
        <begin position="62"/>
        <end position="166"/>
    </location>
</feature>
<dbReference type="InterPro" id="IPR029058">
    <property type="entry name" value="AB_hydrolase_fold"/>
</dbReference>
<dbReference type="InterPro" id="IPR050300">
    <property type="entry name" value="GDXG_lipolytic_enzyme"/>
</dbReference>
<evidence type="ECO:0000313" key="4">
    <source>
        <dbReference type="Proteomes" id="UP000275408"/>
    </source>
</evidence>
<evidence type="ECO:0000259" key="2">
    <source>
        <dbReference type="Pfam" id="PF20434"/>
    </source>
</evidence>
<dbReference type="Pfam" id="PF20434">
    <property type="entry name" value="BD-FAE"/>
    <property type="match status" value="1"/>
</dbReference>
<dbReference type="SUPFAM" id="SSF53474">
    <property type="entry name" value="alpha/beta-Hydrolases"/>
    <property type="match status" value="1"/>
</dbReference>
<dbReference type="AlphaFoldDB" id="A0A3M6V2H9"/>
<accession>A0A3M6V2H9</accession>
<dbReference type="OrthoDB" id="433474at2759"/>
<dbReference type="InterPro" id="IPR049492">
    <property type="entry name" value="BD-FAE-like_dom"/>
</dbReference>
<dbReference type="PANTHER" id="PTHR48081">
    <property type="entry name" value="AB HYDROLASE SUPERFAMILY PROTEIN C4A8.06C"/>
    <property type="match status" value="1"/>
</dbReference>
<name>A0A3M6V2H9_POCDA</name>
<keyword evidence="1" id="KW-0378">Hydrolase</keyword>
<dbReference type="STRING" id="46731.A0A3M6V2H9"/>
<dbReference type="Gene3D" id="3.40.50.1820">
    <property type="entry name" value="alpha/beta hydrolase"/>
    <property type="match status" value="1"/>
</dbReference>
<dbReference type="EMBL" id="RCHS01000253">
    <property type="protein sequence ID" value="RMX60004.1"/>
    <property type="molecule type" value="Genomic_DNA"/>
</dbReference>
<dbReference type="OMA" id="HGGYWRM"/>
<evidence type="ECO:0000256" key="1">
    <source>
        <dbReference type="ARBA" id="ARBA00022801"/>
    </source>
</evidence>
<gene>
    <name evidence="3" type="ORF">pdam_00001169</name>
</gene>
<organism evidence="3 4">
    <name type="scientific">Pocillopora damicornis</name>
    <name type="common">Cauliflower coral</name>
    <name type="synonym">Millepora damicornis</name>
    <dbReference type="NCBI Taxonomy" id="46731"/>
    <lineage>
        <taxon>Eukaryota</taxon>
        <taxon>Metazoa</taxon>
        <taxon>Cnidaria</taxon>
        <taxon>Anthozoa</taxon>
        <taxon>Hexacorallia</taxon>
        <taxon>Scleractinia</taxon>
        <taxon>Astrocoeniina</taxon>
        <taxon>Pocilloporidae</taxon>
        <taxon>Pocillopora</taxon>
    </lineage>
</organism>
<dbReference type="Proteomes" id="UP000275408">
    <property type="component" value="Unassembled WGS sequence"/>
</dbReference>
<dbReference type="PANTHER" id="PTHR48081:SF33">
    <property type="entry name" value="KYNURENINE FORMAMIDASE"/>
    <property type="match status" value="1"/>
</dbReference>
<evidence type="ECO:0000313" key="3">
    <source>
        <dbReference type="EMBL" id="RMX60004.1"/>
    </source>
</evidence>
<proteinExistence type="predicted"/>
<protein>
    <recommendedName>
        <fullName evidence="2">BD-FAE-like domain-containing protein</fullName>
    </recommendedName>
</protein>
<sequence length="291" mass="32227">MEGNKSREWLEKYYSPSRWNKRMGADKVVQHYLKVCGECSEETKQSLNVELNVPYGEGKAKMDVFYPPLNDHDSAPVIVFIHGGYWQQGSKDLYSFVSNSWTKAGCIAVVLGYNLAPEASVEQIITEIQAALEHIVVKFPKSKLFLCGHSAGAHLSAMMALANWNKGGLVSQAVHGMFLLSGIFDLVPLVNTSNNDALKLDADSAAKISPLTILKEVSPTICCPTLVVVEEHGSPEFIRQSKEFDEILKSHGVQSSFLWLSGVDHFNLIENMADPEDQLCKEILKVVLKQS</sequence>